<dbReference type="AlphaFoldDB" id="A0A1N7SI47"/>
<dbReference type="SUPFAM" id="SSF56235">
    <property type="entry name" value="N-terminal nucleophile aminohydrolases (Ntn hydrolases)"/>
    <property type="match status" value="1"/>
</dbReference>
<feature type="domain" description="Glutamine amidotransferase type-2" evidence="2">
    <location>
        <begin position="2"/>
        <end position="277"/>
    </location>
</feature>
<proteinExistence type="predicted"/>
<evidence type="ECO:0000259" key="2">
    <source>
        <dbReference type="PROSITE" id="PS51278"/>
    </source>
</evidence>
<reference evidence="3" key="1">
    <citation type="submission" date="2016-12" db="EMBL/GenBank/DDBJ databases">
        <authorList>
            <person name="Moulin L."/>
        </authorList>
    </citation>
    <scope>NUCLEOTIDE SEQUENCE [LARGE SCALE GENOMIC DNA]</scope>
    <source>
        <strain evidence="3">STM 7183</strain>
    </source>
</reference>
<organism evidence="3 4">
    <name type="scientific">Paraburkholderia piptadeniae</name>
    <dbReference type="NCBI Taxonomy" id="1701573"/>
    <lineage>
        <taxon>Bacteria</taxon>
        <taxon>Pseudomonadati</taxon>
        <taxon>Pseudomonadota</taxon>
        <taxon>Betaproteobacteria</taxon>
        <taxon>Burkholderiales</taxon>
        <taxon>Burkholderiaceae</taxon>
        <taxon>Paraburkholderia</taxon>
    </lineage>
</organism>
<dbReference type="PANTHER" id="PTHR43187">
    <property type="entry name" value="GLUTAMINE AMIDOTRANSFERASE DUG3-RELATED"/>
    <property type="match status" value="1"/>
</dbReference>
<comment type="caution">
    <text evidence="3">The sequence shown here is derived from an EMBL/GenBank/DDBJ whole genome shotgun (WGS) entry which is preliminary data.</text>
</comment>
<dbReference type="InterPro" id="IPR017932">
    <property type="entry name" value="GATase_2_dom"/>
</dbReference>
<dbReference type="InterPro" id="IPR029055">
    <property type="entry name" value="Ntn_hydrolases_N"/>
</dbReference>
<accession>A0A1N7SI47</accession>
<dbReference type="CDD" id="cd01908">
    <property type="entry name" value="YafJ"/>
    <property type="match status" value="1"/>
</dbReference>
<dbReference type="Pfam" id="PF13230">
    <property type="entry name" value="GATase_4"/>
    <property type="match status" value="1"/>
</dbReference>
<dbReference type="EMBL" id="CYGY02000055">
    <property type="protein sequence ID" value="SIT47084.1"/>
    <property type="molecule type" value="Genomic_DNA"/>
</dbReference>
<dbReference type="PROSITE" id="PS51278">
    <property type="entry name" value="GATASE_TYPE_2"/>
    <property type="match status" value="1"/>
</dbReference>
<evidence type="ECO:0000313" key="4">
    <source>
        <dbReference type="Proteomes" id="UP000195569"/>
    </source>
</evidence>
<dbReference type="Proteomes" id="UP000195569">
    <property type="component" value="Unassembled WGS sequence"/>
</dbReference>
<dbReference type="PANTHER" id="PTHR43187:SF1">
    <property type="entry name" value="GLUTAMINE AMIDOTRANSFERASE DUG3-RELATED"/>
    <property type="match status" value="1"/>
</dbReference>
<name>A0A1N7SI47_9BURK</name>
<gene>
    <name evidence="3" type="ORF">BN2476_550010</name>
</gene>
<sequence length="277" mass="31282">MCRWLAYRGNPIQLEAVLFRAKHSLIDQSLHSRFGHTTTNGDGFGVGWYGSSAELPFRYRCAQPAWSDRNLRDTARAVHAPMFVAHIRAATDTPSQETNCHPFRHGRWLFVHNGLVRDYPKVRRDLMLGIDPDLFASIEGSTDSEVMFLLALTFGLEIEPVQALERMARFVEETGQRHGVEAPLNMTVCATDGEQIVAARYSSERQSRSLYHSTSIRHLMELYPDDPRLAAVGRDAFLVLSEPLVDLEGLWEEVPESVAIVAKLGRIEGRIFNPHRA</sequence>
<dbReference type="GO" id="GO:0016740">
    <property type="term" value="F:transferase activity"/>
    <property type="evidence" value="ECO:0007669"/>
    <property type="project" value="UniProtKB-KW"/>
</dbReference>
<dbReference type="RefSeq" id="WP_087737408.1">
    <property type="nucleotide sequence ID" value="NZ_CYGY02000055.1"/>
</dbReference>
<dbReference type="OrthoDB" id="9804310at2"/>
<dbReference type="InterPro" id="IPR026869">
    <property type="entry name" value="EgtC-like"/>
</dbReference>
<evidence type="ECO:0000313" key="3">
    <source>
        <dbReference type="EMBL" id="SIT47084.1"/>
    </source>
</evidence>
<keyword evidence="4" id="KW-1185">Reference proteome</keyword>
<keyword evidence="1 3" id="KW-0315">Glutamine amidotransferase</keyword>
<evidence type="ECO:0000256" key="1">
    <source>
        <dbReference type="ARBA" id="ARBA00022962"/>
    </source>
</evidence>
<dbReference type="InterPro" id="IPR052373">
    <property type="entry name" value="Gamma-glu_amide_hydrolase"/>
</dbReference>
<protein>
    <submittedName>
        <fullName evidence="3">Glutamine amidotransferase</fullName>
    </submittedName>
</protein>
<dbReference type="Gene3D" id="3.60.20.10">
    <property type="entry name" value="Glutamine Phosphoribosylpyrophosphate, subunit 1, domain 1"/>
    <property type="match status" value="1"/>
</dbReference>